<keyword evidence="2" id="KW-1185">Reference proteome</keyword>
<comment type="caution">
    <text evidence="1">The sequence shown here is derived from an EMBL/GenBank/DDBJ whole genome shotgun (WGS) entry which is preliminary data.</text>
</comment>
<evidence type="ECO:0000313" key="1">
    <source>
        <dbReference type="EMBL" id="GAM41136.1"/>
    </source>
</evidence>
<protein>
    <submittedName>
        <fullName evidence="1">Uncharacterized protein</fullName>
    </submittedName>
</protein>
<gene>
    <name evidence="1" type="ORF">TCE0_041f14033</name>
</gene>
<name>A0A6V8HH03_TALPI</name>
<dbReference type="Proteomes" id="UP000053095">
    <property type="component" value="Unassembled WGS sequence"/>
</dbReference>
<accession>A0A6V8HH03</accession>
<reference evidence="2" key="1">
    <citation type="journal article" date="2015" name="Genome Announc.">
        <title>Draft genome sequence of Talaromyces cellulolyticus strain Y-94, a source of lignocellulosic biomass-degrading enzymes.</title>
        <authorList>
            <person name="Fujii T."/>
            <person name="Koike H."/>
            <person name="Sawayama S."/>
            <person name="Yano S."/>
            <person name="Inoue H."/>
        </authorList>
    </citation>
    <scope>NUCLEOTIDE SEQUENCE [LARGE SCALE GENOMIC DNA]</scope>
    <source>
        <strain evidence="2">Y-94</strain>
    </source>
</reference>
<organism evidence="1 2">
    <name type="scientific">Talaromyces pinophilus</name>
    <name type="common">Penicillium pinophilum</name>
    <dbReference type="NCBI Taxonomy" id="128442"/>
    <lineage>
        <taxon>Eukaryota</taxon>
        <taxon>Fungi</taxon>
        <taxon>Dikarya</taxon>
        <taxon>Ascomycota</taxon>
        <taxon>Pezizomycotina</taxon>
        <taxon>Eurotiomycetes</taxon>
        <taxon>Eurotiomycetidae</taxon>
        <taxon>Eurotiales</taxon>
        <taxon>Trichocomaceae</taxon>
        <taxon>Talaromyces</taxon>
        <taxon>Talaromyces sect. Talaromyces</taxon>
    </lineage>
</organism>
<dbReference type="AlphaFoldDB" id="A0A6V8HH03"/>
<dbReference type="EMBL" id="DF933837">
    <property type="protein sequence ID" value="GAM41136.1"/>
    <property type="molecule type" value="Genomic_DNA"/>
</dbReference>
<sequence>MSERKKRPESQSLTTNDFKPFAIFKDQSSEYNRLPKHTRLIEDHFDNAAQPEMGFTFHEIFVSKTKSADWVFAVIVQWQAEDVKPITKRTSFSVDLEATHVKKESPQFCGHFTDVPLVDAVESNFDGKQVIVGMLCIPAVVRMVEVQAMSSPWGKCFEELRENIKVGFRLTRGKEVKDADMPFNYIDIDLDKDYVFAMEYGLKKTCENNYLVQVKTLDPYSPDKALALFPETFIHHNTSDVFLLIWVAHWNNERLPMTTETPFTINLRIRWGPEENKPQMKPYHKEISVKPTIIEVVEEFNYGLLNVSLPINSEEEVRFFEEAFKDERSIDVTYEVTRHR</sequence>
<evidence type="ECO:0000313" key="2">
    <source>
        <dbReference type="Proteomes" id="UP000053095"/>
    </source>
</evidence>
<proteinExistence type="predicted"/>